<feature type="domain" description="Tyr recombinase" evidence="2">
    <location>
        <begin position="1"/>
        <end position="98"/>
    </location>
</feature>
<dbReference type="PROSITE" id="PS51898">
    <property type="entry name" value="TYR_RECOMBINASE"/>
    <property type="match status" value="1"/>
</dbReference>
<accession>A0A6I8MH93</accession>
<gene>
    <name evidence="3" type="ORF">FRC0190_01914</name>
</gene>
<dbReference type="Pfam" id="PF00589">
    <property type="entry name" value="Phage_integrase"/>
    <property type="match status" value="1"/>
</dbReference>
<reference evidence="3 4" key="1">
    <citation type="submission" date="2019-11" db="EMBL/GenBank/DDBJ databases">
        <authorList>
            <person name="Brisse S."/>
        </authorList>
    </citation>
    <scope>NUCLEOTIDE SEQUENCE [LARGE SCALE GENOMIC DNA]</scope>
    <source>
        <strain evidence="3">FRC0190</strain>
    </source>
</reference>
<dbReference type="GO" id="GO:0015074">
    <property type="term" value="P:DNA integration"/>
    <property type="evidence" value="ECO:0007669"/>
    <property type="project" value="InterPro"/>
</dbReference>
<dbReference type="KEGG" id="crf:FRC0190_01914"/>
<dbReference type="InterPro" id="IPR011010">
    <property type="entry name" value="DNA_brk_join_enz"/>
</dbReference>
<proteinExistence type="predicted"/>
<evidence type="ECO:0000313" key="3">
    <source>
        <dbReference type="EMBL" id="VZH85982.1"/>
    </source>
</evidence>
<dbReference type="InterPro" id="IPR002104">
    <property type="entry name" value="Integrase_catalytic"/>
</dbReference>
<dbReference type="GO" id="GO:0006310">
    <property type="term" value="P:DNA recombination"/>
    <property type="evidence" value="ECO:0007669"/>
    <property type="project" value="UniProtKB-KW"/>
</dbReference>
<organism evidence="3 4">
    <name type="scientific">Corynebacterium rouxii</name>
    <dbReference type="NCBI Taxonomy" id="2719119"/>
    <lineage>
        <taxon>Bacteria</taxon>
        <taxon>Bacillati</taxon>
        <taxon>Actinomycetota</taxon>
        <taxon>Actinomycetes</taxon>
        <taxon>Mycobacteriales</taxon>
        <taxon>Corynebacteriaceae</taxon>
        <taxon>Corynebacterium</taxon>
    </lineage>
</organism>
<dbReference type="InterPro" id="IPR013762">
    <property type="entry name" value="Integrase-like_cat_sf"/>
</dbReference>
<dbReference type="AlphaFoldDB" id="A0A6I8MH93"/>
<evidence type="ECO:0000259" key="2">
    <source>
        <dbReference type="PROSITE" id="PS51898"/>
    </source>
</evidence>
<name>A0A6I8MH93_9CORY</name>
<dbReference type="Gene3D" id="1.10.443.10">
    <property type="entry name" value="Intergrase catalytic core"/>
    <property type="match status" value="1"/>
</dbReference>
<sequence length="130" mass="14032">MPWEVSRYVGFTRANGEPLRPVNATTGWFRAAVERVQGKILAFQALPRMKLRHVAAGLLVSAGANVKVVQKQLGHASVAMTLDTYAALFDDDLDSVGETLGGILADVVEMSWDRKSLACCGYKNNPSPAV</sequence>
<evidence type="ECO:0000256" key="1">
    <source>
        <dbReference type="ARBA" id="ARBA00023172"/>
    </source>
</evidence>
<keyword evidence="1" id="KW-0233">DNA recombination</keyword>
<evidence type="ECO:0000313" key="4">
    <source>
        <dbReference type="Proteomes" id="UP000423525"/>
    </source>
</evidence>
<dbReference type="EMBL" id="LR738855">
    <property type="protein sequence ID" value="VZH85982.1"/>
    <property type="molecule type" value="Genomic_DNA"/>
</dbReference>
<dbReference type="Proteomes" id="UP000423525">
    <property type="component" value="Chromosome"/>
</dbReference>
<dbReference type="SUPFAM" id="SSF56349">
    <property type="entry name" value="DNA breaking-rejoining enzymes"/>
    <property type="match status" value="1"/>
</dbReference>
<protein>
    <recommendedName>
        <fullName evidence="2">Tyr recombinase domain-containing protein</fullName>
    </recommendedName>
</protein>
<dbReference type="GO" id="GO:0003677">
    <property type="term" value="F:DNA binding"/>
    <property type="evidence" value="ECO:0007669"/>
    <property type="project" value="InterPro"/>
</dbReference>